<organism evidence="1 2">
    <name type="scientific">Dactylosporangium matsuzakiense</name>
    <dbReference type="NCBI Taxonomy" id="53360"/>
    <lineage>
        <taxon>Bacteria</taxon>
        <taxon>Bacillati</taxon>
        <taxon>Actinomycetota</taxon>
        <taxon>Actinomycetes</taxon>
        <taxon>Micromonosporales</taxon>
        <taxon>Micromonosporaceae</taxon>
        <taxon>Dactylosporangium</taxon>
    </lineage>
</organism>
<reference evidence="1" key="1">
    <citation type="journal article" date="2014" name="Int. J. Syst. Evol. Microbiol.">
        <title>Complete genome sequence of Corynebacterium casei LMG S-19264T (=DSM 44701T), isolated from a smear-ripened cheese.</title>
        <authorList>
            <consortium name="US DOE Joint Genome Institute (JGI-PGF)"/>
            <person name="Walter F."/>
            <person name="Albersmeier A."/>
            <person name="Kalinowski J."/>
            <person name="Ruckert C."/>
        </authorList>
    </citation>
    <scope>NUCLEOTIDE SEQUENCE</scope>
    <source>
        <strain evidence="1">VKM Ac-1321</strain>
    </source>
</reference>
<name>A0A9W6KTE8_9ACTN</name>
<dbReference type="Proteomes" id="UP001143480">
    <property type="component" value="Unassembled WGS sequence"/>
</dbReference>
<keyword evidence="2" id="KW-1185">Reference proteome</keyword>
<gene>
    <name evidence="1" type="ORF">GCM10017581_086050</name>
</gene>
<proteinExistence type="predicted"/>
<protein>
    <submittedName>
        <fullName evidence="1">Uncharacterized protein</fullName>
    </submittedName>
</protein>
<dbReference type="EMBL" id="BSFP01000080">
    <property type="protein sequence ID" value="GLL06855.1"/>
    <property type="molecule type" value="Genomic_DNA"/>
</dbReference>
<sequence length="400" mass="43991">MGMLDRLRGTPQERFARRVLTAMRDAGVASARYLPDQFAIEVRRDSAQAQPAIAYLGNIFRECERSGRNERRERIASFLSAVVFNPGAPTSWEEVAPLLRPLLRTVTFGAGMPASAPRPLRRPAWAYLAEFVVIDQPTSVMYVTEKQAQEWGVTESGIFDRARRNMGGLTRAEPDAGAAPGRRTLVRMVEDGDAYWASHLFVDGWLAAQQPRLGGPPLAFIPDTTGVLLVGRGPDDTPESLGKVFELVEQEFRDAARPISPMAFTVDDSGAVVPFLVPRDHPLYAVTHRTEVIIASSEYAAQAAHLETDAFVAACTSAHRPDGTAFTVASWAEGVDTLLPRADYVAFPSGAAEPFFVAWDDVAREVDLDPEPGVVPERYRLREWPHPGVVERLRQVATTP</sequence>
<comment type="caution">
    <text evidence="1">The sequence shown here is derived from an EMBL/GenBank/DDBJ whole genome shotgun (WGS) entry which is preliminary data.</text>
</comment>
<accession>A0A9W6KTE8</accession>
<evidence type="ECO:0000313" key="1">
    <source>
        <dbReference type="EMBL" id="GLL06855.1"/>
    </source>
</evidence>
<dbReference type="AlphaFoldDB" id="A0A9W6KTE8"/>
<evidence type="ECO:0000313" key="2">
    <source>
        <dbReference type="Proteomes" id="UP001143480"/>
    </source>
</evidence>
<dbReference type="RefSeq" id="WP_261963727.1">
    <property type="nucleotide sequence ID" value="NZ_BAAAXA010000003.1"/>
</dbReference>
<reference evidence="1" key="2">
    <citation type="submission" date="2023-01" db="EMBL/GenBank/DDBJ databases">
        <authorList>
            <person name="Sun Q."/>
            <person name="Evtushenko L."/>
        </authorList>
    </citation>
    <scope>NUCLEOTIDE SEQUENCE</scope>
    <source>
        <strain evidence="1">VKM Ac-1321</strain>
    </source>
</reference>